<name>A0A090XF37_IXORI</name>
<dbReference type="AlphaFoldDB" id="A0A090XF37"/>
<reference evidence="3" key="1">
    <citation type="journal article" date="2015" name="PLoS Negl. Trop. Dis.">
        <title>Deep Sequencing Analysis of the Ixodes ricinus Haemocytome.</title>
        <authorList>
            <person name="Kotsyfakis M."/>
            <person name="Kopacek P."/>
            <person name="Franta Z."/>
            <person name="Pedra J.H."/>
            <person name="Ribeiro J.M."/>
        </authorList>
    </citation>
    <scope>NUCLEOTIDE SEQUENCE</scope>
</reference>
<dbReference type="InterPro" id="IPR011032">
    <property type="entry name" value="GroES-like_sf"/>
</dbReference>
<dbReference type="Pfam" id="PF00166">
    <property type="entry name" value="Cpn10"/>
    <property type="match status" value="1"/>
</dbReference>
<feature type="compositionally biased region" description="Basic residues" evidence="2">
    <location>
        <begin position="37"/>
        <end position="50"/>
    </location>
</feature>
<keyword evidence="3" id="KW-0346">Stress response</keyword>
<keyword evidence="1" id="KW-0143">Chaperone</keyword>
<accession>A0A090XF37</accession>
<dbReference type="Gene3D" id="2.30.33.40">
    <property type="entry name" value="GroES chaperonin"/>
    <property type="match status" value="1"/>
</dbReference>
<dbReference type="GO" id="GO:0005524">
    <property type="term" value="F:ATP binding"/>
    <property type="evidence" value="ECO:0007669"/>
    <property type="project" value="InterPro"/>
</dbReference>
<evidence type="ECO:0000256" key="2">
    <source>
        <dbReference type="SAM" id="MobiDB-lite"/>
    </source>
</evidence>
<evidence type="ECO:0000256" key="1">
    <source>
        <dbReference type="ARBA" id="ARBA00023186"/>
    </source>
</evidence>
<sequence>VVAALVRPILSRVCDDRTNGGAFMIPEKAQVQGSERHRNRRTAPGRARRRGRPFHLAVKAGDKVLLPDVRGTKVEIDNKEFYIYDASS</sequence>
<feature type="non-terminal residue" evidence="3">
    <location>
        <position position="88"/>
    </location>
</feature>
<feature type="non-terminal residue" evidence="3">
    <location>
        <position position="1"/>
    </location>
</feature>
<organism evidence="3">
    <name type="scientific">Ixodes ricinus</name>
    <name type="common">Common tick</name>
    <name type="synonym">Acarus ricinus</name>
    <dbReference type="NCBI Taxonomy" id="34613"/>
    <lineage>
        <taxon>Eukaryota</taxon>
        <taxon>Metazoa</taxon>
        <taxon>Ecdysozoa</taxon>
        <taxon>Arthropoda</taxon>
        <taxon>Chelicerata</taxon>
        <taxon>Arachnida</taxon>
        <taxon>Acari</taxon>
        <taxon>Parasitiformes</taxon>
        <taxon>Ixodida</taxon>
        <taxon>Ixodoidea</taxon>
        <taxon>Ixodidae</taxon>
        <taxon>Ixodinae</taxon>
        <taxon>Ixodes</taxon>
    </lineage>
</organism>
<dbReference type="GO" id="GO:0044183">
    <property type="term" value="F:protein folding chaperone"/>
    <property type="evidence" value="ECO:0007669"/>
    <property type="project" value="InterPro"/>
</dbReference>
<proteinExistence type="evidence at transcript level"/>
<dbReference type="EMBL" id="GBIH01000772">
    <property type="protein sequence ID" value="JAC93938.1"/>
    <property type="molecule type" value="mRNA"/>
</dbReference>
<evidence type="ECO:0000313" key="3">
    <source>
        <dbReference type="EMBL" id="JAC93938.1"/>
    </source>
</evidence>
<feature type="region of interest" description="Disordered" evidence="2">
    <location>
        <begin position="30"/>
        <end position="50"/>
    </location>
</feature>
<protein>
    <submittedName>
        <fullName evidence="3">Putative heat shock protein</fullName>
    </submittedName>
</protein>
<dbReference type="InterPro" id="IPR020818">
    <property type="entry name" value="Chaperonin_GroES"/>
</dbReference>
<dbReference type="InterPro" id="IPR037124">
    <property type="entry name" value="Chaperonin_GroES_sf"/>
</dbReference>
<dbReference type="SUPFAM" id="SSF50129">
    <property type="entry name" value="GroES-like"/>
    <property type="match status" value="1"/>
</dbReference>